<evidence type="ECO:0000313" key="2">
    <source>
        <dbReference type="Proteomes" id="UP001499951"/>
    </source>
</evidence>
<sequence length="184" mass="19391">MAGLAVRDLAAFLKGQRPTGFKHLGRGARLLRPHTIEGRRNIAIGNRVTIRGHSWIQAISEWREQRFDPEIVIGDGTYIGNYACITAIDRIAIGEGCVLSERVFIGDNLHGYAPAAGPIMAQPLSSKGPVVLGKACWIGVGVSILSGVTLGDHVVVGAGAVVTKSFPSHVVVAGNPARVIRGLA</sequence>
<dbReference type="Pfam" id="PF00132">
    <property type="entry name" value="Hexapep"/>
    <property type="match status" value="1"/>
</dbReference>
<protein>
    <submittedName>
        <fullName evidence="1">DapH/DapD/GlmU-related protein</fullName>
    </submittedName>
</protein>
<dbReference type="SUPFAM" id="SSF51161">
    <property type="entry name" value="Trimeric LpxA-like enzymes"/>
    <property type="match status" value="1"/>
</dbReference>
<comment type="caution">
    <text evidence="1">The sequence shown here is derived from an EMBL/GenBank/DDBJ whole genome shotgun (WGS) entry which is preliminary data.</text>
</comment>
<dbReference type="InterPro" id="IPR051159">
    <property type="entry name" value="Hexapeptide_acetyltransf"/>
</dbReference>
<organism evidence="1 2">
    <name type="scientific">Rhizomicrobium electricum</name>
    <dbReference type="NCBI Taxonomy" id="480070"/>
    <lineage>
        <taxon>Bacteria</taxon>
        <taxon>Pseudomonadati</taxon>
        <taxon>Pseudomonadota</taxon>
        <taxon>Alphaproteobacteria</taxon>
        <taxon>Micropepsales</taxon>
        <taxon>Micropepsaceae</taxon>
        <taxon>Rhizomicrobium</taxon>
    </lineage>
</organism>
<dbReference type="InterPro" id="IPR001451">
    <property type="entry name" value="Hexapep"/>
</dbReference>
<keyword evidence="2" id="KW-1185">Reference proteome</keyword>
<dbReference type="PANTHER" id="PTHR23416">
    <property type="entry name" value="SIALIC ACID SYNTHASE-RELATED"/>
    <property type="match status" value="1"/>
</dbReference>
<name>A0ABN1ECH4_9PROT</name>
<evidence type="ECO:0000313" key="1">
    <source>
        <dbReference type="EMBL" id="GAA0562707.1"/>
    </source>
</evidence>
<dbReference type="EMBL" id="BAAADD010000002">
    <property type="protein sequence ID" value="GAA0562707.1"/>
    <property type="molecule type" value="Genomic_DNA"/>
</dbReference>
<dbReference type="PANTHER" id="PTHR23416:SF78">
    <property type="entry name" value="LIPOPOLYSACCHARIDE BIOSYNTHESIS O-ACETYL TRANSFERASE WBBJ-RELATED"/>
    <property type="match status" value="1"/>
</dbReference>
<dbReference type="InterPro" id="IPR011004">
    <property type="entry name" value="Trimer_LpxA-like_sf"/>
</dbReference>
<accession>A0ABN1ECH4</accession>
<dbReference type="Gene3D" id="2.160.10.10">
    <property type="entry name" value="Hexapeptide repeat proteins"/>
    <property type="match status" value="1"/>
</dbReference>
<dbReference type="RefSeq" id="WP_166932407.1">
    <property type="nucleotide sequence ID" value="NZ_BAAADD010000002.1"/>
</dbReference>
<reference evidence="1 2" key="1">
    <citation type="journal article" date="2019" name="Int. J. Syst. Evol. Microbiol.">
        <title>The Global Catalogue of Microorganisms (GCM) 10K type strain sequencing project: providing services to taxonomists for standard genome sequencing and annotation.</title>
        <authorList>
            <consortium name="The Broad Institute Genomics Platform"/>
            <consortium name="The Broad Institute Genome Sequencing Center for Infectious Disease"/>
            <person name="Wu L."/>
            <person name="Ma J."/>
        </authorList>
    </citation>
    <scope>NUCLEOTIDE SEQUENCE [LARGE SCALE GENOMIC DNA]</scope>
    <source>
        <strain evidence="1 2">JCM 15089</strain>
    </source>
</reference>
<proteinExistence type="predicted"/>
<dbReference type="CDD" id="cd04647">
    <property type="entry name" value="LbH_MAT_like"/>
    <property type="match status" value="1"/>
</dbReference>
<gene>
    <name evidence="1" type="ORF">GCM10008942_08920</name>
</gene>
<dbReference type="Proteomes" id="UP001499951">
    <property type="component" value="Unassembled WGS sequence"/>
</dbReference>